<evidence type="ECO:0000313" key="3">
    <source>
        <dbReference type="EMBL" id="EIM77127.1"/>
    </source>
</evidence>
<gene>
    <name evidence="3" type="ORF">A3SI_07529</name>
</gene>
<accession>I5C5M5</accession>
<dbReference type="InterPro" id="IPR021255">
    <property type="entry name" value="DUF2807"/>
</dbReference>
<proteinExistence type="predicted"/>
<dbReference type="OrthoDB" id="680270at2"/>
<dbReference type="Proteomes" id="UP000005551">
    <property type="component" value="Unassembled WGS sequence"/>
</dbReference>
<dbReference type="Pfam" id="PF10988">
    <property type="entry name" value="DUF2807"/>
    <property type="match status" value="1"/>
</dbReference>
<reference evidence="3 4" key="1">
    <citation type="submission" date="2012-05" db="EMBL/GenBank/DDBJ databases">
        <title>Genome sequence of Nitritalea halalkaliphila LW7.</title>
        <authorList>
            <person name="Jangir P.K."/>
            <person name="Singh A."/>
            <person name="Shivaji S."/>
            <person name="Sharma R."/>
        </authorList>
    </citation>
    <scope>NUCLEOTIDE SEQUENCE [LARGE SCALE GENOMIC DNA]</scope>
    <source>
        <strain evidence="3 4">LW7</strain>
    </source>
</reference>
<dbReference type="RefSeq" id="WP_009054376.1">
    <property type="nucleotide sequence ID" value="NZ_AJYA01000016.1"/>
</dbReference>
<feature type="domain" description="Putative auto-transporter adhesin head GIN" evidence="2">
    <location>
        <begin position="32"/>
        <end position="212"/>
    </location>
</feature>
<feature type="chain" id="PRO_5003699964" description="Putative auto-transporter adhesin head GIN domain-containing protein" evidence="1">
    <location>
        <begin position="22"/>
        <end position="229"/>
    </location>
</feature>
<protein>
    <recommendedName>
        <fullName evidence="2">Putative auto-transporter adhesin head GIN domain-containing protein</fullName>
    </recommendedName>
</protein>
<keyword evidence="4" id="KW-1185">Reference proteome</keyword>
<dbReference type="AlphaFoldDB" id="I5C5M5"/>
<organism evidence="3 4">
    <name type="scientific">Nitritalea halalkaliphila LW7</name>
    <dbReference type="NCBI Taxonomy" id="1189621"/>
    <lineage>
        <taxon>Bacteria</taxon>
        <taxon>Pseudomonadati</taxon>
        <taxon>Bacteroidota</taxon>
        <taxon>Cytophagia</taxon>
        <taxon>Cytophagales</taxon>
        <taxon>Cyclobacteriaceae</taxon>
        <taxon>Nitritalea</taxon>
    </lineage>
</organism>
<name>I5C5M5_9BACT</name>
<keyword evidence="1" id="KW-0732">Signal</keyword>
<comment type="caution">
    <text evidence="3">The sequence shown here is derived from an EMBL/GenBank/DDBJ whole genome shotgun (WGS) entry which is preliminary data.</text>
</comment>
<dbReference type="Gene3D" id="2.160.20.120">
    <property type="match status" value="1"/>
</dbReference>
<evidence type="ECO:0000256" key="1">
    <source>
        <dbReference type="SAM" id="SignalP"/>
    </source>
</evidence>
<sequence length="229" mass="24515">MKKYLFTTLVACLALTHVLLAQTRTEERSLRNFSKIKVANSIEVELRKGDSPSASITANGIDLDKIITEVSKETLDVKLGRGNFRSSTVKMVITYTELDEIAAATSASVVVKDLLDASQVVLAATTSGYIEAEVSTETLFLDATSSSKIFVEGSTDLLNLKVFTSAEVDAEKLKANRAEVQGNTAGRATFEVANEITGSAATGARIRYIGNPSRIEVRTGTGGTVEKND</sequence>
<evidence type="ECO:0000313" key="4">
    <source>
        <dbReference type="Proteomes" id="UP000005551"/>
    </source>
</evidence>
<feature type="signal peptide" evidence="1">
    <location>
        <begin position="1"/>
        <end position="21"/>
    </location>
</feature>
<dbReference type="EMBL" id="AJYA01000016">
    <property type="protein sequence ID" value="EIM77127.1"/>
    <property type="molecule type" value="Genomic_DNA"/>
</dbReference>
<evidence type="ECO:0000259" key="2">
    <source>
        <dbReference type="Pfam" id="PF10988"/>
    </source>
</evidence>
<dbReference type="STRING" id="1189621.A3SI_07529"/>